<dbReference type="AlphaFoldDB" id="A0A5M6CBW7"/>
<sequence length="120" mass="13213">MITRDDLNQSNNTKILGAGKVTKVRHSSHNNKMADYIDQEVLAVKNLIQGKHFFATSTDTNPSKFVFDNLNGQIVAKIEGPGEPLIRTLGFTQSDVDGITTITPNLNSIIPNTEYLITLL</sequence>
<comment type="caution">
    <text evidence="1">The sequence shown here is derived from an EMBL/GenBank/DDBJ whole genome shotgun (WGS) entry which is preliminary data.</text>
</comment>
<organism evidence="1 2">
    <name type="scientific">Taibaiella lutea</name>
    <dbReference type="NCBI Taxonomy" id="2608001"/>
    <lineage>
        <taxon>Bacteria</taxon>
        <taxon>Pseudomonadati</taxon>
        <taxon>Bacteroidota</taxon>
        <taxon>Chitinophagia</taxon>
        <taxon>Chitinophagales</taxon>
        <taxon>Chitinophagaceae</taxon>
        <taxon>Taibaiella</taxon>
    </lineage>
</organism>
<dbReference type="Proteomes" id="UP000323632">
    <property type="component" value="Unassembled WGS sequence"/>
</dbReference>
<keyword evidence="2" id="KW-1185">Reference proteome</keyword>
<evidence type="ECO:0000313" key="2">
    <source>
        <dbReference type="Proteomes" id="UP000323632"/>
    </source>
</evidence>
<evidence type="ECO:0000313" key="1">
    <source>
        <dbReference type="EMBL" id="KAA5532644.1"/>
    </source>
</evidence>
<protein>
    <submittedName>
        <fullName evidence="1">Uncharacterized protein</fullName>
    </submittedName>
</protein>
<dbReference type="RefSeq" id="WP_150034191.1">
    <property type="nucleotide sequence ID" value="NZ_VWSH01000004.1"/>
</dbReference>
<name>A0A5M6CBW7_9BACT</name>
<gene>
    <name evidence="1" type="ORF">F0919_17845</name>
</gene>
<reference evidence="1 2" key="1">
    <citation type="submission" date="2019-09" db="EMBL/GenBank/DDBJ databases">
        <title>Genome sequence and assembly of Taibaiella sp.</title>
        <authorList>
            <person name="Chhetri G."/>
        </authorList>
    </citation>
    <scope>NUCLEOTIDE SEQUENCE [LARGE SCALE GENOMIC DNA]</scope>
    <source>
        <strain evidence="1 2">KVB11</strain>
    </source>
</reference>
<dbReference type="EMBL" id="VWSH01000004">
    <property type="protein sequence ID" value="KAA5532644.1"/>
    <property type="molecule type" value="Genomic_DNA"/>
</dbReference>
<proteinExistence type="predicted"/>
<accession>A0A5M6CBW7</accession>